<reference evidence="2 5" key="2">
    <citation type="submission" date="2017-09" db="EMBL/GenBank/DDBJ databases">
        <title>Extensive intraspecific genome diversity in a model arbuscular mycorrhizal fungus.</title>
        <authorList>
            <person name="Chen E.C."/>
            <person name="Morin E."/>
            <person name="Beaudet D."/>
            <person name="Noel J."/>
            <person name="Ndikumana S."/>
            <person name="Charron P."/>
            <person name="St-Onge C."/>
            <person name="Giorgi J."/>
            <person name="Grigoriev I.V."/>
            <person name="Roux C."/>
            <person name="Martin F.M."/>
            <person name="Corradi N."/>
        </authorList>
    </citation>
    <scope>NUCLEOTIDE SEQUENCE [LARGE SCALE GENOMIC DNA]</scope>
    <source>
        <strain evidence="2 5">A5</strain>
    </source>
</reference>
<dbReference type="Gene3D" id="3.30.160.60">
    <property type="entry name" value="Classic Zinc Finger"/>
    <property type="match status" value="1"/>
</dbReference>
<dbReference type="PROSITE" id="PS00028">
    <property type="entry name" value="ZINC_FINGER_C2H2_1"/>
    <property type="match status" value="1"/>
</dbReference>
<proteinExistence type="predicted"/>
<dbReference type="Proteomes" id="UP000232722">
    <property type="component" value="Unassembled WGS sequence"/>
</dbReference>
<organism evidence="2 5">
    <name type="scientific">Rhizophagus irregularis</name>
    <dbReference type="NCBI Taxonomy" id="588596"/>
    <lineage>
        <taxon>Eukaryota</taxon>
        <taxon>Fungi</taxon>
        <taxon>Fungi incertae sedis</taxon>
        <taxon>Mucoromycota</taxon>
        <taxon>Glomeromycotina</taxon>
        <taxon>Glomeromycetes</taxon>
        <taxon>Glomerales</taxon>
        <taxon>Glomeraceae</taxon>
        <taxon>Rhizophagus</taxon>
    </lineage>
</organism>
<dbReference type="VEuPathDB" id="FungiDB:RhiirFUN_002307"/>
<evidence type="ECO:0000313" key="2">
    <source>
        <dbReference type="EMBL" id="PKC15207.1"/>
    </source>
</evidence>
<reference evidence="2 5" key="1">
    <citation type="submission" date="2016-04" db="EMBL/GenBank/DDBJ databases">
        <title>Genome analyses suggest a sexual origin of heterokaryosis in a supposedly ancient asexual fungus.</title>
        <authorList>
            <person name="Ropars J."/>
            <person name="Sedzielewska K."/>
            <person name="Noel J."/>
            <person name="Charron P."/>
            <person name="Farinelli L."/>
            <person name="Marton T."/>
            <person name="Kruger M."/>
            <person name="Pelin A."/>
            <person name="Brachmann A."/>
            <person name="Corradi N."/>
        </authorList>
    </citation>
    <scope>NUCLEOTIDE SEQUENCE [LARGE SCALE GENOMIC DNA]</scope>
    <source>
        <strain evidence="2 5">A5</strain>
    </source>
</reference>
<reference evidence="3 4" key="3">
    <citation type="submission" date="2017-10" db="EMBL/GenBank/DDBJ databases">
        <title>Extensive intraspecific genome diversity in a model arbuscular mycorrhizal fungus.</title>
        <authorList>
            <person name="Chen E.C.H."/>
            <person name="Morin E."/>
            <person name="Baudet D."/>
            <person name="Noel J."/>
            <person name="Ndikumana S."/>
            <person name="Charron P."/>
            <person name="St-Onge C."/>
            <person name="Giorgi J."/>
            <person name="Grigoriev I.V."/>
            <person name="Roux C."/>
            <person name="Martin F.M."/>
            <person name="Corradi N."/>
        </authorList>
    </citation>
    <scope>NUCLEOTIDE SEQUENCE [LARGE SCALE GENOMIC DNA]</scope>
    <source>
        <strain evidence="3 4">A1</strain>
    </source>
</reference>
<gene>
    <name evidence="3" type="ORF">RhiirA1_448630</name>
    <name evidence="2" type="ORF">RhiirA5_408475</name>
</gene>
<dbReference type="OrthoDB" id="2348573at2759"/>
<dbReference type="EMBL" id="LLXH01000020">
    <property type="protein sequence ID" value="PKC75578.1"/>
    <property type="molecule type" value="Genomic_DNA"/>
</dbReference>
<dbReference type="AlphaFoldDB" id="A0A2I1DT69"/>
<dbReference type="InterPro" id="IPR036236">
    <property type="entry name" value="Znf_C2H2_sf"/>
</dbReference>
<dbReference type="VEuPathDB" id="FungiDB:RhiirA1_448630"/>
<accession>A0A2I1DT69</accession>
<dbReference type="SUPFAM" id="SSF57667">
    <property type="entry name" value="beta-beta-alpha zinc fingers"/>
    <property type="match status" value="1"/>
</dbReference>
<dbReference type="Proteomes" id="UP000232688">
    <property type="component" value="Unassembled WGS sequence"/>
</dbReference>
<dbReference type="VEuPathDB" id="FungiDB:FUN_002246"/>
<evidence type="ECO:0000313" key="3">
    <source>
        <dbReference type="EMBL" id="PKC75578.1"/>
    </source>
</evidence>
<evidence type="ECO:0000313" key="5">
    <source>
        <dbReference type="Proteomes" id="UP000232722"/>
    </source>
</evidence>
<protein>
    <recommendedName>
        <fullName evidence="1">C2H2-type domain-containing protein</fullName>
    </recommendedName>
</protein>
<dbReference type="InterPro" id="IPR013087">
    <property type="entry name" value="Znf_C2H2_type"/>
</dbReference>
<sequence length="261" mass="29031">MVNQTSQNITHNCKWGGCTDKFDSMLSLWKHVEQQHVDNAIPRLIHFVNDDDEIPVTAPQNSTAMMKSSIDFVATSQINQSHNVYPTVHTGVINTTVSGTGNINNGQILIPMLPNLNLNLQGVQQTTQSRLQQGSHMLTSQISPTITYDDPFGRLPNAQMIKRQQYNNFILQPMVATQSPPNLLQLQQQQQALIQLTRQPNMRPLGSVPNNPITIDDNNTVDVGPTVINISNQTLGRPPVIQVQKKGSNLNRQSLSQNTKK</sequence>
<comment type="caution">
    <text evidence="2">The sequence shown here is derived from an EMBL/GenBank/DDBJ whole genome shotgun (WGS) entry which is preliminary data.</text>
</comment>
<reference evidence="3 4" key="4">
    <citation type="submission" date="2017-10" db="EMBL/GenBank/DDBJ databases">
        <title>Genome analyses suggest a sexual origin of heterokaryosis in a supposedly ancient asexual fungus.</title>
        <authorList>
            <person name="Corradi N."/>
            <person name="Sedzielewska K."/>
            <person name="Noel J."/>
            <person name="Charron P."/>
            <person name="Farinelli L."/>
            <person name="Marton T."/>
            <person name="Kruger M."/>
            <person name="Pelin A."/>
            <person name="Brachmann A."/>
            <person name="Corradi N."/>
        </authorList>
    </citation>
    <scope>NUCLEOTIDE SEQUENCE [LARGE SCALE GENOMIC DNA]</scope>
    <source>
        <strain evidence="3 4">A1</strain>
    </source>
</reference>
<evidence type="ECO:0000313" key="4">
    <source>
        <dbReference type="Proteomes" id="UP000232688"/>
    </source>
</evidence>
<evidence type="ECO:0000259" key="1">
    <source>
        <dbReference type="PROSITE" id="PS00028"/>
    </source>
</evidence>
<feature type="domain" description="C2H2-type" evidence="1">
    <location>
        <begin position="13"/>
        <end position="36"/>
    </location>
</feature>
<name>A0A2I1DT69_9GLOM</name>
<dbReference type="EMBL" id="LLXJ01000098">
    <property type="protein sequence ID" value="PKC15207.1"/>
    <property type="molecule type" value="Genomic_DNA"/>
</dbReference>